<dbReference type="HOGENOM" id="CLU_010790_2_3_1"/>
<dbReference type="KEGG" id="gtr:GLOTRDRAFT_133339"/>
<dbReference type="SUPFAM" id="SSF81383">
    <property type="entry name" value="F-box domain"/>
    <property type="match status" value="1"/>
</dbReference>
<evidence type="ECO:0000313" key="4">
    <source>
        <dbReference type="Proteomes" id="UP000030669"/>
    </source>
</evidence>
<dbReference type="eggNOG" id="ENOG502SAM6">
    <property type="taxonomic scope" value="Eukaryota"/>
</dbReference>
<reference evidence="3 4" key="1">
    <citation type="journal article" date="2012" name="Science">
        <title>The Paleozoic origin of enzymatic lignin decomposition reconstructed from 31 fungal genomes.</title>
        <authorList>
            <person name="Floudas D."/>
            <person name="Binder M."/>
            <person name="Riley R."/>
            <person name="Barry K."/>
            <person name="Blanchette R.A."/>
            <person name="Henrissat B."/>
            <person name="Martinez A.T."/>
            <person name="Otillar R."/>
            <person name="Spatafora J.W."/>
            <person name="Yadav J.S."/>
            <person name="Aerts A."/>
            <person name="Benoit I."/>
            <person name="Boyd A."/>
            <person name="Carlson A."/>
            <person name="Copeland A."/>
            <person name="Coutinho P.M."/>
            <person name="de Vries R.P."/>
            <person name="Ferreira P."/>
            <person name="Findley K."/>
            <person name="Foster B."/>
            <person name="Gaskell J."/>
            <person name="Glotzer D."/>
            <person name="Gorecki P."/>
            <person name="Heitman J."/>
            <person name="Hesse C."/>
            <person name="Hori C."/>
            <person name="Igarashi K."/>
            <person name="Jurgens J.A."/>
            <person name="Kallen N."/>
            <person name="Kersten P."/>
            <person name="Kohler A."/>
            <person name="Kuees U."/>
            <person name="Kumar T.K.A."/>
            <person name="Kuo A."/>
            <person name="LaButti K."/>
            <person name="Larrondo L.F."/>
            <person name="Lindquist E."/>
            <person name="Ling A."/>
            <person name="Lombard V."/>
            <person name="Lucas S."/>
            <person name="Lundell T."/>
            <person name="Martin R."/>
            <person name="McLaughlin D.J."/>
            <person name="Morgenstern I."/>
            <person name="Morin E."/>
            <person name="Murat C."/>
            <person name="Nagy L.G."/>
            <person name="Nolan M."/>
            <person name="Ohm R.A."/>
            <person name="Patyshakuliyeva A."/>
            <person name="Rokas A."/>
            <person name="Ruiz-Duenas F.J."/>
            <person name="Sabat G."/>
            <person name="Salamov A."/>
            <person name="Samejima M."/>
            <person name="Schmutz J."/>
            <person name="Slot J.C."/>
            <person name="St John F."/>
            <person name="Stenlid J."/>
            <person name="Sun H."/>
            <person name="Sun S."/>
            <person name="Syed K."/>
            <person name="Tsang A."/>
            <person name="Wiebenga A."/>
            <person name="Young D."/>
            <person name="Pisabarro A."/>
            <person name="Eastwood D.C."/>
            <person name="Martin F."/>
            <person name="Cullen D."/>
            <person name="Grigoriev I.V."/>
            <person name="Hibbett D.S."/>
        </authorList>
    </citation>
    <scope>NUCLEOTIDE SEQUENCE [LARGE SCALE GENOMIC DNA]</scope>
    <source>
        <strain evidence="3 4">ATCC 11539</strain>
    </source>
</reference>
<feature type="compositionally biased region" description="Basic residues" evidence="1">
    <location>
        <begin position="39"/>
        <end position="51"/>
    </location>
</feature>
<name>S7PUH5_GLOTA</name>
<proteinExistence type="predicted"/>
<dbReference type="Proteomes" id="UP000030669">
    <property type="component" value="Unassembled WGS sequence"/>
</dbReference>
<dbReference type="OrthoDB" id="2322499at2759"/>
<dbReference type="RefSeq" id="XP_007870461.1">
    <property type="nucleotide sequence ID" value="XM_007872270.1"/>
</dbReference>
<protein>
    <recommendedName>
        <fullName evidence="2">F-box domain-containing protein</fullName>
    </recommendedName>
</protein>
<dbReference type="CDD" id="cd09917">
    <property type="entry name" value="F-box_SF"/>
    <property type="match status" value="1"/>
</dbReference>
<keyword evidence="4" id="KW-1185">Reference proteome</keyword>
<evidence type="ECO:0000256" key="1">
    <source>
        <dbReference type="SAM" id="MobiDB-lite"/>
    </source>
</evidence>
<dbReference type="InterPro" id="IPR001810">
    <property type="entry name" value="F-box_dom"/>
</dbReference>
<gene>
    <name evidence="3" type="ORF">GLOTRDRAFT_133339</name>
</gene>
<feature type="region of interest" description="Disordered" evidence="1">
    <location>
        <begin position="1"/>
        <end position="67"/>
    </location>
</feature>
<dbReference type="OMA" id="THTHFAG"/>
<dbReference type="EMBL" id="KB469312">
    <property type="protein sequence ID" value="EPQ51013.1"/>
    <property type="molecule type" value="Genomic_DNA"/>
</dbReference>
<evidence type="ECO:0000313" key="3">
    <source>
        <dbReference type="EMBL" id="EPQ51013.1"/>
    </source>
</evidence>
<dbReference type="InterPro" id="IPR036047">
    <property type="entry name" value="F-box-like_dom_sf"/>
</dbReference>
<dbReference type="GeneID" id="19302711"/>
<dbReference type="AlphaFoldDB" id="S7PUH5"/>
<dbReference type="PROSITE" id="PS50181">
    <property type="entry name" value="FBOX"/>
    <property type="match status" value="1"/>
</dbReference>
<evidence type="ECO:0000259" key="2">
    <source>
        <dbReference type="PROSITE" id="PS50181"/>
    </source>
</evidence>
<sequence length="604" mass="68915">MAPGPRRVTRKRGQPTAAESDTELDTNYNLTDGSEPAPKRRKQITTTRAKRPTAEGKSANSQVKKKKTGGLAKLADIPFDILAEIFSLLHPLDVLHLSRANKFLRTTLMSRSSAFIWKASLATLAALELPPCPKDLTEPQYIRLMFEYSCTFCNGPTLDHGQWGLRVRSCRSCLKHRVISEWDAECLLPHDFRDTGLPLSQIAPRLELPNANKLLKCGTWYLKSDVLALAETLKDVLHDEAKFHAFLRDRLLSIAIINMHAHQMAIWQRDYGHEREVDAIRDRRKNAILDKLKKMGYEDTVEKMSDGDDMEFASHPLVKPAKDLTDRMWANMRDQMVEFMEKMKARCLARDWRANILPKRLPLLRKVLKEYYLSQGENDILPSMADFCFMKEFLDVIDAPKDVEVTEASFSDVVARLPELSDVWREQAFEKIRALLPTSVVEQNHSPHDVLALATTLFSCEDGQCANVMTYDRLLVHECLTERPYWWRGEGPELPGINPETCCEELKGIPWGSYKFEAVSFSEVGSQHARRIVELCGRDPDTTTAEEMDKLDARLNCLSCSSLKRAGLTWRQAVSSSICPIWIKLTSPPRWRMPYETHDVTLTP</sequence>
<accession>S7PUH5</accession>
<organism evidence="3 4">
    <name type="scientific">Gloeophyllum trabeum (strain ATCC 11539 / FP-39264 / Madison 617)</name>
    <name type="common">Brown rot fungus</name>
    <dbReference type="NCBI Taxonomy" id="670483"/>
    <lineage>
        <taxon>Eukaryota</taxon>
        <taxon>Fungi</taxon>
        <taxon>Dikarya</taxon>
        <taxon>Basidiomycota</taxon>
        <taxon>Agaricomycotina</taxon>
        <taxon>Agaricomycetes</taxon>
        <taxon>Gloeophyllales</taxon>
        <taxon>Gloeophyllaceae</taxon>
        <taxon>Gloeophyllum</taxon>
    </lineage>
</organism>
<feature type="domain" description="F-box" evidence="2">
    <location>
        <begin position="71"/>
        <end position="120"/>
    </location>
</feature>